<reference evidence="3 4" key="1">
    <citation type="submission" date="2020-05" db="EMBL/GenBank/DDBJ databases">
        <title>Complete genome sequencing of Campylobacter and Arcobacter type strains.</title>
        <authorList>
            <person name="Miller W.G."/>
            <person name="Yee E."/>
        </authorList>
    </citation>
    <scope>NUCLEOTIDE SEQUENCE [LARGE SCALE GENOMIC DNA]</scope>
    <source>
        <strain evidence="3 4">LMG 26156</strain>
    </source>
</reference>
<evidence type="ECO:0000256" key="1">
    <source>
        <dbReference type="SAM" id="Phobius"/>
    </source>
</evidence>
<protein>
    <recommendedName>
        <fullName evidence="2">HNH domain-containing protein</fullName>
    </recommendedName>
</protein>
<name>A0AAE7BCQ0_9BACT</name>
<dbReference type="EMBL" id="CP053840">
    <property type="protein sequence ID" value="QKF67997.1"/>
    <property type="molecule type" value="Genomic_DNA"/>
</dbReference>
<dbReference type="Gene3D" id="1.10.30.50">
    <property type="match status" value="1"/>
</dbReference>
<feature type="domain" description="HNH" evidence="2">
    <location>
        <begin position="139"/>
        <end position="183"/>
    </location>
</feature>
<dbReference type="KEGG" id="avp:AVENP_2493"/>
<feature type="transmembrane region" description="Helical" evidence="1">
    <location>
        <begin position="6"/>
        <end position="24"/>
    </location>
</feature>
<keyword evidence="1" id="KW-0812">Transmembrane</keyword>
<dbReference type="InterPro" id="IPR003615">
    <property type="entry name" value="HNH_nuc"/>
</dbReference>
<dbReference type="Pfam" id="PF01844">
    <property type="entry name" value="HNH"/>
    <property type="match status" value="1"/>
</dbReference>
<accession>A0AAE7BCQ0</accession>
<gene>
    <name evidence="3" type="ORF">AVENP_2493</name>
</gene>
<keyword evidence="4" id="KW-1185">Reference proteome</keyword>
<dbReference type="GO" id="GO:0004519">
    <property type="term" value="F:endonuclease activity"/>
    <property type="evidence" value="ECO:0007669"/>
    <property type="project" value="InterPro"/>
</dbReference>
<evidence type="ECO:0000313" key="4">
    <source>
        <dbReference type="Proteomes" id="UP000503482"/>
    </source>
</evidence>
<dbReference type="GO" id="GO:0003676">
    <property type="term" value="F:nucleic acid binding"/>
    <property type="evidence" value="ECO:0007669"/>
    <property type="project" value="InterPro"/>
</dbReference>
<evidence type="ECO:0000313" key="3">
    <source>
        <dbReference type="EMBL" id="QKF67997.1"/>
    </source>
</evidence>
<keyword evidence="1" id="KW-0472">Membrane</keyword>
<dbReference type="RefSeq" id="WP_128360200.1">
    <property type="nucleotide sequence ID" value="NZ_CP053840.1"/>
</dbReference>
<dbReference type="Proteomes" id="UP000503482">
    <property type="component" value="Chromosome"/>
</dbReference>
<organism evidence="3 4">
    <name type="scientific">Arcobacter venerupis</name>
    <dbReference type="NCBI Taxonomy" id="1054033"/>
    <lineage>
        <taxon>Bacteria</taxon>
        <taxon>Pseudomonadati</taxon>
        <taxon>Campylobacterota</taxon>
        <taxon>Epsilonproteobacteria</taxon>
        <taxon>Campylobacterales</taxon>
        <taxon>Arcobacteraceae</taxon>
        <taxon>Arcobacter</taxon>
    </lineage>
</organism>
<dbReference type="CDD" id="cd00085">
    <property type="entry name" value="HNHc"/>
    <property type="match status" value="1"/>
</dbReference>
<dbReference type="InterPro" id="IPR002711">
    <property type="entry name" value="HNH"/>
</dbReference>
<keyword evidence="1" id="KW-1133">Transmembrane helix</keyword>
<sequence length="205" mass="24206">MILDLTYVFYSTLIIFCLLPLYIYREKIFSKNYKNNGGFPLFISDLKHHMSSFHPKINIDYHIVNRTANEQNIELRETMIIENVIAQFFNYPYSKKTQNDIPREKHWINYEEKSLSNPKYPSDWPLRKEFAWKRDNKCCNRCGNNLNLKDTHTCFVKDIKDGGGYNLENIITLCIDCNKILHSQNPKSTMSSLVLNEKLMALIHS</sequence>
<dbReference type="GO" id="GO:0008270">
    <property type="term" value="F:zinc ion binding"/>
    <property type="evidence" value="ECO:0007669"/>
    <property type="project" value="InterPro"/>
</dbReference>
<dbReference type="AlphaFoldDB" id="A0AAE7BCQ0"/>
<proteinExistence type="predicted"/>
<evidence type="ECO:0000259" key="2">
    <source>
        <dbReference type="Pfam" id="PF01844"/>
    </source>
</evidence>